<gene>
    <name evidence="1" type="primary">ABSGL_15479.1 scaffold 17607</name>
</gene>
<reference evidence="1" key="1">
    <citation type="submission" date="2016-04" db="EMBL/GenBank/DDBJ databases">
        <authorList>
            <person name="Evans L.H."/>
            <person name="Alamgir A."/>
            <person name="Owens N."/>
            <person name="Weber N.D."/>
            <person name="Virtaneva K."/>
            <person name="Barbian K."/>
            <person name="Babar A."/>
            <person name="Rosenke K."/>
        </authorList>
    </citation>
    <scope>NUCLEOTIDE SEQUENCE [LARGE SCALE GENOMIC DNA]</scope>
    <source>
        <strain evidence="1">CBS 101.48</strain>
    </source>
</reference>
<sequence length="368" mass="41493">MPRPPTLTHQAKPGFLRRHWIQTVSSSKYDLPAPAIPRSPSPRSLLSRAEWQRKLPTSLATRHAHQRTTLDSDCQLCGGTLEGDAHMIFHCPRKLSFWRVARCVLPISLTIPEIWEAFNFRHQTDPPTMIKMAHVLQVTWQMHWRCIFDKVTRSRSFMSGAVVCGGTGRTAGGPAKVDAYLSSLFSRFQARNKCPRAHAISDFGQNGVSFFLSKRVYKAARMISLSVRKVVKTPKIVRNWSNPPSKKYGLICRHKFPEAIVSGHIDQFWDLDSDEAKMDHDTALAKIKALNEAVSPEHLDDIVMEVSGLVNSLTGKSRNKRASNGATTDQKINGEMEQQFMLHRLHRGSDTESGVSRNICCGIENWEP</sequence>
<keyword evidence="2" id="KW-1185">Reference proteome</keyword>
<protein>
    <recommendedName>
        <fullName evidence="3">Reverse transcriptase zinc-binding domain-containing protein</fullName>
    </recommendedName>
</protein>
<name>A0A168TB23_ABSGL</name>
<proteinExistence type="predicted"/>
<accession>A0A168TB23</accession>
<dbReference type="AlphaFoldDB" id="A0A168TB23"/>
<dbReference type="InParanoid" id="A0A168TB23"/>
<evidence type="ECO:0008006" key="3">
    <source>
        <dbReference type="Google" id="ProtNLM"/>
    </source>
</evidence>
<dbReference type="EMBL" id="LT555210">
    <property type="protein sequence ID" value="SAM09770.1"/>
    <property type="molecule type" value="Genomic_DNA"/>
</dbReference>
<dbReference type="Proteomes" id="UP000078561">
    <property type="component" value="Unassembled WGS sequence"/>
</dbReference>
<organism evidence="1">
    <name type="scientific">Absidia glauca</name>
    <name type="common">Pin mould</name>
    <dbReference type="NCBI Taxonomy" id="4829"/>
    <lineage>
        <taxon>Eukaryota</taxon>
        <taxon>Fungi</taxon>
        <taxon>Fungi incertae sedis</taxon>
        <taxon>Mucoromycota</taxon>
        <taxon>Mucoromycotina</taxon>
        <taxon>Mucoromycetes</taxon>
        <taxon>Mucorales</taxon>
        <taxon>Cunninghamellaceae</taxon>
        <taxon>Absidia</taxon>
    </lineage>
</organism>
<evidence type="ECO:0000313" key="1">
    <source>
        <dbReference type="EMBL" id="SAM09770.1"/>
    </source>
</evidence>
<evidence type="ECO:0000313" key="2">
    <source>
        <dbReference type="Proteomes" id="UP000078561"/>
    </source>
</evidence>
<dbReference type="OrthoDB" id="2417874at2759"/>